<sequence>MAQRCPCSNGSLSLRVRRDEYRQALAKETSTILSSREGEMPDLNVQQLTTRGGQAQGSVCDVISFEKFSMWYKMAQVLFEVEGQSFQDKRFGGSDHSYPERYKPR</sequence>
<accession>A0A4Y2MX42</accession>
<dbReference type="Proteomes" id="UP000499080">
    <property type="component" value="Unassembled WGS sequence"/>
</dbReference>
<dbReference type="AlphaFoldDB" id="A0A4Y2MX42"/>
<reference evidence="1 2" key="1">
    <citation type="journal article" date="2019" name="Sci. Rep.">
        <title>Orb-weaving spider Araneus ventricosus genome elucidates the spidroin gene catalogue.</title>
        <authorList>
            <person name="Kono N."/>
            <person name="Nakamura H."/>
            <person name="Ohtoshi R."/>
            <person name="Moran D.A.P."/>
            <person name="Shinohara A."/>
            <person name="Yoshida Y."/>
            <person name="Fujiwara M."/>
            <person name="Mori M."/>
            <person name="Tomita M."/>
            <person name="Arakawa K."/>
        </authorList>
    </citation>
    <scope>NUCLEOTIDE SEQUENCE [LARGE SCALE GENOMIC DNA]</scope>
</reference>
<gene>
    <name evidence="1" type="ORF">AVEN_120411_1</name>
</gene>
<organism evidence="1 2">
    <name type="scientific">Araneus ventricosus</name>
    <name type="common">Orbweaver spider</name>
    <name type="synonym">Epeira ventricosa</name>
    <dbReference type="NCBI Taxonomy" id="182803"/>
    <lineage>
        <taxon>Eukaryota</taxon>
        <taxon>Metazoa</taxon>
        <taxon>Ecdysozoa</taxon>
        <taxon>Arthropoda</taxon>
        <taxon>Chelicerata</taxon>
        <taxon>Arachnida</taxon>
        <taxon>Araneae</taxon>
        <taxon>Araneomorphae</taxon>
        <taxon>Entelegynae</taxon>
        <taxon>Araneoidea</taxon>
        <taxon>Araneidae</taxon>
        <taxon>Araneus</taxon>
    </lineage>
</organism>
<protein>
    <submittedName>
        <fullName evidence="1">Uncharacterized protein</fullName>
    </submittedName>
</protein>
<keyword evidence="2" id="KW-1185">Reference proteome</keyword>
<dbReference type="EMBL" id="BGPR01007998">
    <property type="protein sequence ID" value="GBN30904.1"/>
    <property type="molecule type" value="Genomic_DNA"/>
</dbReference>
<proteinExistence type="predicted"/>
<evidence type="ECO:0000313" key="2">
    <source>
        <dbReference type="Proteomes" id="UP000499080"/>
    </source>
</evidence>
<name>A0A4Y2MX42_ARAVE</name>
<evidence type="ECO:0000313" key="1">
    <source>
        <dbReference type="EMBL" id="GBN30904.1"/>
    </source>
</evidence>
<comment type="caution">
    <text evidence="1">The sequence shown here is derived from an EMBL/GenBank/DDBJ whole genome shotgun (WGS) entry which is preliminary data.</text>
</comment>